<name>A0AAN8CY06_9TELE</name>
<sequence length="106" mass="12045">MDAHSHLFFGLERKNGQRRLMHSLRSNAGQLLQVSADIRQCAVGFYKELYRTEFQKWRSRSMRAFLTSLRRTMAGGGALCPGAAGGPAEHAEWEGSWHRRPACRLL</sequence>
<accession>A0AAN8CY06</accession>
<organism evidence="1 2">
    <name type="scientific">Champsocephalus esox</name>
    <name type="common">pike icefish</name>
    <dbReference type="NCBI Taxonomy" id="159716"/>
    <lineage>
        <taxon>Eukaryota</taxon>
        <taxon>Metazoa</taxon>
        <taxon>Chordata</taxon>
        <taxon>Craniata</taxon>
        <taxon>Vertebrata</taxon>
        <taxon>Euteleostomi</taxon>
        <taxon>Actinopterygii</taxon>
        <taxon>Neopterygii</taxon>
        <taxon>Teleostei</taxon>
        <taxon>Neoteleostei</taxon>
        <taxon>Acanthomorphata</taxon>
        <taxon>Eupercaria</taxon>
        <taxon>Perciformes</taxon>
        <taxon>Notothenioidei</taxon>
        <taxon>Channichthyidae</taxon>
        <taxon>Champsocephalus</taxon>
    </lineage>
</organism>
<dbReference type="EMBL" id="JAULUE010002048">
    <property type="protein sequence ID" value="KAK5910305.1"/>
    <property type="molecule type" value="Genomic_DNA"/>
</dbReference>
<protein>
    <submittedName>
        <fullName evidence="1">Uncharacterized protein</fullName>
    </submittedName>
</protein>
<evidence type="ECO:0000313" key="2">
    <source>
        <dbReference type="Proteomes" id="UP001335648"/>
    </source>
</evidence>
<evidence type="ECO:0000313" key="1">
    <source>
        <dbReference type="EMBL" id="KAK5910305.1"/>
    </source>
</evidence>
<reference evidence="1 2" key="1">
    <citation type="journal article" date="2023" name="Mol. Biol. Evol.">
        <title>Genomics of Secondarily Temperate Adaptation in the Only Non-Antarctic Icefish.</title>
        <authorList>
            <person name="Rivera-Colon A.G."/>
            <person name="Rayamajhi N."/>
            <person name="Minhas B.F."/>
            <person name="Madrigal G."/>
            <person name="Bilyk K.T."/>
            <person name="Yoon V."/>
            <person name="Hune M."/>
            <person name="Gregory S."/>
            <person name="Cheng C.H.C."/>
            <person name="Catchen J.M."/>
        </authorList>
    </citation>
    <scope>NUCLEOTIDE SEQUENCE [LARGE SCALE GENOMIC DNA]</scope>
    <source>
        <strain evidence="1">JC2023a</strain>
    </source>
</reference>
<proteinExistence type="predicted"/>
<gene>
    <name evidence="1" type="ORF">CesoFtcFv8_004151</name>
</gene>
<comment type="caution">
    <text evidence="1">The sequence shown here is derived from an EMBL/GenBank/DDBJ whole genome shotgun (WGS) entry which is preliminary data.</text>
</comment>
<dbReference type="AlphaFoldDB" id="A0AAN8CY06"/>
<dbReference type="Proteomes" id="UP001335648">
    <property type="component" value="Unassembled WGS sequence"/>
</dbReference>
<keyword evidence="2" id="KW-1185">Reference proteome</keyword>